<feature type="domain" description="Nephrocystin 3-like N-terminal" evidence="2">
    <location>
        <begin position="108"/>
        <end position="264"/>
    </location>
</feature>
<protein>
    <recommendedName>
        <fullName evidence="2">Nephrocystin 3-like N-terminal domain-containing protein</fullName>
    </recommendedName>
</protein>
<dbReference type="Gene3D" id="1.25.40.10">
    <property type="entry name" value="Tetratricopeptide repeat domain"/>
    <property type="match status" value="2"/>
</dbReference>
<dbReference type="AlphaFoldDB" id="A0A5C3KRL6"/>
<accession>A0A5C3KRL6</accession>
<dbReference type="PANTHER" id="PTHR10039">
    <property type="entry name" value="AMELOGENIN"/>
    <property type="match status" value="1"/>
</dbReference>
<dbReference type="PANTHER" id="PTHR10039:SF14">
    <property type="entry name" value="NACHT DOMAIN-CONTAINING PROTEIN"/>
    <property type="match status" value="1"/>
</dbReference>
<dbReference type="Pfam" id="PF24883">
    <property type="entry name" value="NPHP3_N"/>
    <property type="match status" value="1"/>
</dbReference>
<dbReference type="SUPFAM" id="SSF52540">
    <property type="entry name" value="P-loop containing nucleoside triphosphate hydrolases"/>
    <property type="match status" value="1"/>
</dbReference>
<proteinExistence type="predicted"/>
<dbReference type="STRING" id="230819.A0A5C3KRL6"/>
<dbReference type="EMBL" id="ML210226">
    <property type="protein sequence ID" value="TFK23076.1"/>
    <property type="molecule type" value="Genomic_DNA"/>
</dbReference>
<dbReference type="InterPro" id="IPR011990">
    <property type="entry name" value="TPR-like_helical_dom_sf"/>
</dbReference>
<dbReference type="OrthoDB" id="2941793at2759"/>
<sequence length="1050" mass="118083">MEKLRISVKKWKEARYKDEDPAARSARLTRVAAQAFAGASNFQLQDVQVNVAGGDIVNNNSNVTHVHNYASITAEMHEAFRRLADPKGCTWDPSRTCLPGTRLAHIEETSSWINAPIEDSGSAETFLVAQGAGSGKSALAHSVCQRADVERRLLASFFFSQMNAQHSTVSNLMAAIIRGLCSIGEDIKERVGKILIEDSSLASATPELQFTKIILPVCTALPPDRPYVVVIDALDELRDVSLLKLLRDSIPRLPPSFRIFLTTRPEQRIMMYLEKQRNVRQSSFPMTGELSRQDLEVYIRHRLSETDYGPDIPQKLLESFVYKTEGVFLWAATVLNHLDEAFDPVEELQDIVASKSDHWKESPDATKQLDDIYERILSQMKWTDTKFTRIYQIVVGALVTLMAPLSPTALASLYAPEGVSISDISRLCVILRPLLHHYDSKDNTQPLRLLHLSVQQYLTERAPSPYRIDCSSHHVKLSKHTLLTIKKDLNPQNVPILGYSISSDAEDSLSPESSGTKVPELSKQSMPEHIWYASRFFDDHLLESPADQMDKSHVQLIHDLLLNPRPILEVTASMGFVVDLGSIRDWVTKLSFSAPPLPMRAAQSLYGVANCLQAVWRSREAWSTSKEAIVICRTFVDKDPDLYVRSRLVLSMCIMSQALLYLWPPQFETSLEISREGLDIVRMLIQENPTRFQHILVRLLISHASSLRGLHRIDEALQTSLEAVDVCRKFASTDQRRYAPHLADALQNLGFELRTAMRYEETLPVSREEIALRRQILADDTTGSSRIINDLAWSLTKYGAYLTVAGHKEEALVPLKEATELYRQLAATSFKEHGRHLSSSLAKYACNLSACQKYEEATVVTSEAIELLRQGHGDDAWDPLLLTPLWTCASSLTKLERNEEAISPAMEGLAISRNLFEYNSGYQFAVAWSLNILTFAYNACKQYNEAAPLGKEAVELYRELAEKNPAPYERSLGDSEALHDRFYPSDSDLANSLYTYSVSLAGMGERDAALKEAKEAIVVLQRMSERFPERFQAKLADAVKLVDELEALEH</sequence>
<evidence type="ECO:0000313" key="4">
    <source>
        <dbReference type="Proteomes" id="UP000307440"/>
    </source>
</evidence>
<dbReference type="InterPro" id="IPR027417">
    <property type="entry name" value="P-loop_NTPase"/>
</dbReference>
<evidence type="ECO:0000259" key="2">
    <source>
        <dbReference type="Pfam" id="PF24883"/>
    </source>
</evidence>
<reference evidence="3 4" key="1">
    <citation type="journal article" date="2019" name="Nat. Ecol. Evol.">
        <title>Megaphylogeny resolves global patterns of mushroom evolution.</title>
        <authorList>
            <person name="Varga T."/>
            <person name="Krizsan K."/>
            <person name="Foldi C."/>
            <person name="Dima B."/>
            <person name="Sanchez-Garcia M."/>
            <person name="Sanchez-Ramirez S."/>
            <person name="Szollosi G.J."/>
            <person name="Szarkandi J.G."/>
            <person name="Papp V."/>
            <person name="Albert L."/>
            <person name="Andreopoulos W."/>
            <person name="Angelini C."/>
            <person name="Antonin V."/>
            <person name="Barry K.W."/>
            <person name="Bougher N.L."/>
            <person name="Buchanan P."/>
            <person name="Buyck B."/>
            <person name="Bense V."/>
            <person name="Catcheside P."/>
            <person name="Chovatia M."/>
            <person name="Cooper J."/>
            <person name="Damon W."/>
            <person name="Desjardin D."/>
            <person name="Finy P."/>
            <person name="Geml J."/>
            <person name="Haridas S."/>
            <person name="Hughes K."/>
            <person name="Justo A."/>
            <person name="Karasinski D."/>
            <person name="Kautmanova I."/>
            <person name="Kiss B."/>
            <person name="Kocsube S."/>
            <person name="Kotiranta H."/>
            <person name="LaButti K.M."/>
            <person name="Lechner B.E."/>
            <person name="Liimatainen K."/>
            <person name="Lipzen A."/>
            <person name="Lukacs Z."/>
            <person name="Mihaltcheva S."/>
            <person name="Morgado L.N."/>
            <person name="Niskanen T."/>
            <person name="Noordeloos M.E."/>
            <person name="Ohm R.A."/>
            <person name="Ortiz-Santana B."/>
            <person name="Ovrebo C."/>
            <person name="Racz N."/>
            <person name="Riley R."/>
            <person name="Savchenko A."/>
            <person name="Shiryaev A."/>
            <person name="Soop K."/>
            <person name="Spirin V."/>
            <person name="Szebenyi C."/>
            <person name="Tomsovsky M."/>
            <person name="Tulloss R.E."/>
            <person name="Uehling J."/>
            <person name="Grigoriev I.V."/>
            <person name="Vagvolgyi C."/>
            <person name="Papp T."/>
            <person name="Martin F.M."/>
            <person name="Miettinen O."/>
            <person name="Hibbett D.S."/>
            <person name="Nagy L.G."/>
        </authorList>
    </citation>
    <scope>NUCLEOTIDE SEQUENCE [LARGE SCALE GENOMIC DNA]</scope>
    <source>
        <strain evidence="3 4">CBS 121175</strain>
    </source>
</reference>
<organism evidence="3 4">
    <name type="scientific">Coprinopsis marcescibilis</name>
    <name type="common">Agaric fungus</name>
    <name type="synonym">Psathyrella marcescibilis</name>
    <dbReference type="NCBI Taxonomy" id="230819"/>
    <lineage>
        <taxon>Eukaryota</taxon>
        <taxon>Fungi</taxon>
        <taxon>Dikarya</taxon>
        <taxon>Basidiomycota</taxon>
        <taxon>Agaricomycotina</taxon>
        <taxon>Agaricomycetes</taxon>
        <taxon>Agaricomycetidae</taxon>
        <taxon>Agaricales</taxon>
        <taxon>Agaricineae</taxon>
        <taxon>Psathyrellaceae</taxon>
        <taxon>Coprinopsis</taxon>
    </lineage>
</organism>
<dbReference type="InterPro" id="IPR056884">
    <property type="entry name" value="NPHP3-like_N"/>
</dbReference>
<evidence type="ECO:0000256" key="1">
    <source>
        <dbReference type="ARBA" id="ARBA00022737"/>
    </source>
</evidence>
<keyword evidence="1" id="KW-0677">Repeat</keyword>
<dbReference type="Pfam" id="PF13374">
    <property type="entry name" value="TPR_10"/>
    <property type="match status" value="1"/>
</dbReference>
<gene>
    <name evidence="3" type="ORF">FA15DRAFT_670918</name>
</gene>
<keyword evidence="4" id="KW-1185">Reference proteome</keyword>
<dbReference type="Proteomes" id="UP000307440">
    <property type="component" value="Unassembled WGS sequence"/>
</dbReference>
<dbReference type="SUPFAM" id="SSF48452">
    <property type="entry name" value="TPR-like"/>
    <property type="match status" value="2"/>
</dbReference>
<name>A0A5C3KRL6_COPMA</name>
<evidence type="ECO:0000313" key="3">
    <source>
        <dbReference type="EMBL" id="TFK23076.1"/>
    </source>
</evidence>
<dbReference type="Gene3D" id="3.40.50.300">
    <property type="entry name" value="P-loop containing nucleotide triphosphate hydrolases"/>
    <property type="match status" value="1"/>
</dbReference>